<dbReference type="InterPro" id="IPR029024">
    <property type="entry name" value="TerB-like"/>
</dbReference>
<evidence type="ECO:0000313" key="1">
    <source>
        <dbReference type="EMBL" id="SFF39182.1"/>
    </source>
</evidence>
<organism evidence="1 2">
    <name type="scientific">Thermoflexibacter ruber</name>
    <dbReference type="NCBI Taxonomy" id="1003"/>
    <lineage>
        <taxon>Bacteria</taxon>
        <taxon>Pseudomonadati</taxon>
        <taxon>Bacteroidota</taxon>
        <taxon>Cytophagia</taxon>
        <taxon>Cytophagales</taxon>
        <taxon>Thermoflexibacteraceae</taxon>
        <taxon>Thermoflexibacter</taxon>
    </lineage>
</organism>
<dbReference type="AlphaFoldDB" id="A0A1I2IA38"/>
<dbReference type="CDD" id="cd07177">
    <property type="entry name" value="terB_like"/>
    <property type="match status" value="1"/>
</dbReference>
<accession>A0A1I2IA38</accession>
<dbReference type="Pfam" id="PF04391">
    <property type="entry name" value="DUF533"/>
    <property type="match status" value="1"/>
</dbReference>
<dbReference type="EMBL" id="FONY01000030">
    <property type="protein sequence ID" value="SFF39182.1"/>
    <property type="molecule type" value="Genomic_DNA"/>
</dbReference>
<keyword evidence="2" id="KW-1185">Reference proteome</keyword>
<proteinExistence type="predicted"/>
<protein>
    <submittedName>
        <fullName evidence="1">Uncharacterized membrane protein YebE, DUF533 family</fullName>
    </submittedName>
</protein>
<dbReference type="InterPro" id="IPR007486">
    <property type="entry name" value="YebE"/>
</dbReference>
<sequence length="292" mass="30782">MPVRIVKDNPDEMVVNDNFNFDNPQNQVKGNQGGGGIDLSFLNDLLGGGGQKGGGNILDLLGGGGQGSSGGGGILDLLGGGQTNQDGGGLLGGLINSFLGGQGGNRQQVNNSNNTNSLLSVLGSMAVNACINYAVNAFMNKGGGRSFSKGAPPSKEDVDGLLNERLNSAEVCVSLWSHTVFADQELQAQEEQVLEQLISDTVNQLFPPSIANQTEVRQILVDRVHNPLDYDEVVGLARQDYNFAGQLYQQACLLIAADKMLGGEEDNYIHHLASDLGLQPSDAQAIRQKFGL</sequence>
<dbReference type="SUPFAM" id="SSF158682">
    <property type="entry name" value="TerB-like"/>
    <property type="match status" value="1"/>
</dbReference>
<dbReference type="RefSeq" id="WP_091548403.1">
    <property type="nucleotide sequence ID" value="NZ_FONY01000030.1"/>
</dbReference>
<reference evidence="1 2" key="1">
    <citation type="submission" date="2016-10" db="EMBL/GenBank/DDBJ databases">
        <authorList>
            <person name="de Groot N.N."/>
        </authorList>
    </citation>
    <scope>NUCLEOTIDE SEQUENCE [LARGE SCALE GENOMIC DNA]</scope>
    <source>
        <strain>GEY</strain>
        <strain evidence="2">DSM 9560</strain>
    </source>
</reference>
<dbReference type="STRING" id="1003.SAMN04488541_103032"/>
<name>A0A1I2IA38_9BACT</name>
<evidence type="ECO:0000313" key="2">
    <source>
        <dbReference type="Proteomes" id="UP000199513"/>
    </source>
</evidence>
<dbReference type="Gene3D" id="1.10.3680.10">
    <property type="entry name" value="TerB-like"/>
    <property type="match status" value="1"/>
</dbReference>
<gene>
    <name evidence="1" type="ORF">SAMN04488541_103032</name>
</gene>
<dbReference type="Proteomes" id="UP000199513">
    <property type="component" value="Unassembled WGS sequence"/>
</dbReference>